<keyword evidence="8" id="KW-0472">Membrane</keyword>
<dbReference type="PROSITE" id="PS50011">
    <property type="entry name" value="PROTEIN_KINASE_DOM"/>
    <property type="match status" value="1"/>
</dbReference>
<dbReference type="Pfam" id="PF13855">
    <property type="entry name" value="LRR_8"/>
    <property type="match status" value="1"/>
</dbReference>
<evidence type="ECO:0000256" key="4">
    <source>
        <dbReference type="ARBA" id="ARBA00022692"/>
    </source>
</evidence>
<name>A0A2N9ESH7_FAGSY</name>
<dbReference type="InterPro" id="IPR011009">
    <property type="entry name" value="Kinase-like_dom_sf"/>
</dbReference>
<dbReference type="PANTHER" id="PTHR11697">
    <property type="entry name" value="GENERAL TRANSCRIPTION FACTOR 2-RELATED ZINC FINGER PROTEIN"/>
    <property type="match status" value="1"/>
</dbReference>
<evidence type="ECO:0000259" key="11">
    <source>
        <dbReference type="PROSITE" id="PS50011"/>
    </source>
</evidence>
<keyword evidence="9" id="KW-0325">Glycoprotein</keyword>
<evidence type="ECO:0000256" key="7">
    <source>
        <dbReference type="ARBA" id="ARBA00022989"/>
    </source>
</evidence>
<dbReference type="GO" id="GO:0016020">
    <property type="term" value="C:membrane"/>
    <property type="evidence" value="ECO:0007669"/>
    <property type="project" value="UniProtKB-SubCell"/>
</dbReference>
<sequence length="1453" mass="162121">MSLSISCQWDGVTCGNKHQRVIGLDLNNKKLVGTISPHIGNLSFLRSLTLERNSFYGGIPSEAGRLNRLQNLNLSYNSLQGEIPVNLSHCSNLKNLDLQYNHLVQEIPSELGSLSKLEILSLANNQLSGRFPPSLGNLSSLQQLLFAYNNLEGEIPNTVAQMKSLNHFEVELNNLSGVFPPSLYNLSSLTFIALTWNNFSGNLKPDLGIALPNLQVLWIGGNQFTGTIPASLSNASNFQQLDIPYNHFTGTIPISFGNIPPSIGKLSNLSVLSLGGNKLTGKIPSSFGNMTKLLRLSLSNNSLEGSIPSSLGNCSYLLKSLNVSHNSLTGPLPAEVGNLNLLQALDVSYNKFSKEIPAQLGGCLALETLYMQGNSFEGTIPDLSKLKGIQYLDLSHNNLSGQIPSYMVNFPVLKILNLSFNNLEGEVPTERVFRNASAVEVKGNSALCGGIQELHLNACPIQIQHRKHVAFKLILAIGIPAFCLTLLSMICLYRLRKSKKNCNFGSVYKGKLGPDKRTVAVKVLNLQKQGASKSFVAECEALRNMRHRNLVKILTACSSIDFEGNDFKALVYEFMPNGSLEMWLHPEDAFKQMRNLQPSPENEHCNRYSFRNPEKEAFLNQLSSVGIKGTIGYAAPEYGMGSQLSTNGDVYSFGILLLEMFTGRRPTDELFKDDLNLHNFVKLALPGRVMEIVDQSVFNEVGETQNMVSCWSDWTSEHTESLQKPNGPNPCWLLPCCEPRRPPPPDAQTGPPAAAACCRRPQLLTSLGHHARRPSPVPVSAQSQKQDVGKQAGGDTFVKTGFKLWNRKDKLRTHVGCVNSAHNQAVKRYDDLKKPNQHINNVFVKQTKEEKIKYRIQLNATVDCIRFLLRQGLAFRGHDESLDSSAKGNFLELLQFLADHNESINEVIQNTPKNNKLTHHNIQKDIVNAAACETTNAIIKDLGNEFFSVLVDESRDTSIKEQMAVALRYVDKKGNVTERFLGIVHVADTTALSLKVAIESLFSKHGLSLSRLRGQGYDGASNMQGEFNGLKALILRDNKSAYYVHCFAHQLQLTLVAVAKNHVVIAEFFCLVAKLINVVGGSCKRRDALRDAQFVQIEKALDMGELRSGQGLNQETNLKRAGDTRWGSHYGTLINLILMFSASVHVLEIILEDGTSSEQKGDARSTLKLIISFEFAFALHLMKNILGVTNELSIALQKKNQNIVNAISLVNMSKKRLQMMRDNEWESLLAEVLLFCDKHDIPILNMDEIFVVGGRPRRQTPQITNLHHFRVELFYTVIDMQLQELNNRFSEANTELLLCMTCLNPSNSFCAFDKQKLNRLAELYPSDFSESDLIALDIQLQNYIVDVQSNDMFLELNGIDELARKMVEAQKDVTYPLVYMLVKLVLTLPVATATVERSFSAMKYIKNVLRNRMGDQWMNDCLVTYIESDVFDSIDNEAIMQRYQTMKPRRRLL</sequence>
<keyword evidence="6" id="KW-0677">Repeat</keyword>
<keyword evidence="7" id="KW-1133">Transmembrane helix</keyword>
<comment type="subcellular location">
    <subcellularLocation>
        <location evidence="1">Membrane</location>
        <topology evidence="1">Single-pass type I membrane protein</topology>
    </subcellularLocation>
</comment>
<dbReference type="Pfam" id="PF07714">
    <property type="entry name" value="PK_Tyr_Ser-Thr"/>
    <property type="match status" value="2"/>
</dbReference>
<comment type="similarity">
    <text evidence="2">Belongs to the RLP family.</text>
</comment>
<dbReference type="SMART" id="SM00220">
    <property type="entry name" value="S_TKc"/>
    <property type="match status" value="1"/>
</dbReference>
<dbReference type="Pfam" id="PF00560">
    <property type="entry name" value="LRR_1"/>
    <property type="match status" value="6"/>
</dbReference>
<dbReference type="FunFam" id="3.80.10.10:FF:000095">
    <property type="entry name" value="LRR receptor-like serine/threonine-protein kinase GSO1"/>
    <property type="match status" value="1"/>
</dbReference>
<dbReference type="GO" id="GO:0005524">
    <property type="term" value="F:ATP binding"/>
    <property type="evidence" value="ECO:0007669"/>
    <property type="project" value="InterPro"/>
</dbReference>
<dbReference type="Gene3D" id="3.80.10.10">
    <property type="entry name" value="Ribonuclease Inhibitor"/>
    <property type="match status" value="3"/>
</dbReference>
<dbReference type="InterPro" id="IPR000719">
    <property type="entry name" value="Prot_kinase_dom"/>
</dbReference>
<dbReference type="SMART" id="SM00369">
    <property type="entry name" value="LRR_TYP"/>
    <property type="match status" value="7"/>
</dbReference>
<keyword evidence="5" id="KW-0732">Signal</keyword>
<dbReference type="SUPFAM" id="SSF53098">
    <property type="entry name" value="Ribonuclease H-like"/>
    <property type="match status" value="1"/>
</dbReference>
<dbReference type="InterPro" id="IPR055298">
    <property type="entry name" value="AtLOH3-like"/>
</dbReference>
<accession>A0A2N9ESH7</accession>
<dbReference type="SUPFAM" id="SSF52058">
    <property type="entry name" value="L domain-like"/>
    <property type="match status" value="2"/>
</dbReference>
<dbReference type="InterPro" id="IPR032675">
    <property type="entry name" value="LRR_dom_sf"/>
</dbReference>
<dbReference type="FunFam" id="3.80.10.10:FF:000275">
    <property type="entry name" value="Leucine-rich repeat receptor-like protein kinase"/>
    <property type="match status" value="1"/>
</dbReference>
<evidence type="ECO:0000256" key="3">
    <source>
        <dbReference type="ARBA" id="ARBA00022614"/>
    </source>
</evidence>
<evidence type="ECO:0000256" key="9">
    <source>
        <dbReference type="ARBA" id="ARBA00023180"/>
    </source>
</evidence>
<evidence type="ECO:0000256" key="5">
    <source>
        <dbReference type="ARBA" id="ARBA00022729"/>
    </source>
</evidence>
<gene>
    <name evidence="12" type="ORF">FSB_LOCUS5674</name>
</gene>
<dbReference type="Pfam" id="PF14291">
    <property type="entry name" value="DUF4371"/>
    <property type="match status" value="1"/>
</dbReference>
<evidence type="ECO:0000256" key="10">
    <source>
        <dbReference type="SAM" id="MobiDB-lite"/>
    </source>
</evidence>
<dbReference type="GO" id="GO:0004672">
    <property type="term" value="F:protein kinase activity"/>
    <property type="evidence" value="ECO:0007669"/>
    <property type="project" value="InterPro"/>
</dbReference>
<dbReference type="InterPro" id="IPR001245">
    <property type="entry name" value="Ser-Thr/Tyr_kinase_cat_dom"/>
</dbReference>
<keyword evidence="4" id="KW-0812">Transmembrane</keyword>
<evidence type="ECO:0000256" key="6">
    <source>
        <dbReference type="ARBA" id="ARBA00022737"/>
    </source>
</evidence>
<feature type="region of interest" description="Disordered" evidence="10">
    <location>
        <begin position="769"/>
        <end position="792"/>
    </location>
</feature>
<keyword evidence="3" id="KW-0433">Leucine-rich repeat</keyword>
<dbReference type="GO" id="GO:0046983">
    <property type="term" value="F:protein dimerization activity"/>
    <property type="evidence" value="ECO:0007669"/>
    <property type="project" value="InterPro"/>
</dbReference>
<dbReference type="EMBL" id="OIVN01000293">
    <property type="protein sequence ID" value="SPC77792.1"/>
    <property type="molecule type" value="Genomic_DNA"/>
</dbReference>
<protein>
    <recommendedName>
        <fullName evidence="11">Protein kinase domain-containing protein</fullName>
    </recommendedName>
</protein>
<evidence type="ECO:0000256" key="1">
    <source>
        <dbReference type="ARBA" id="ARBA00004479"/>
    </source>
</evidence>
<dbReference type="FunFam" id="3.80.10.10:FF:000383">
    <property type="entry name" value="Leucine-rich repeat receptor protein kinase EMS1"/>
    <property type="match status" value="1"/>
</dbReference>
<dbReference type="PANTHER" id="PTHR11697:SF230">
    <property type="entry name" value="ZINC FINGER, MYM DOMAIN CONTAINING 1"/>
    <property type="match status" value="1"/>
</dbReference>
<dbReference type="InterPro" id="IPR001611">
    <property type="entry name" value="Leu-rich_rpt"/>
</dbReference>
<reference evidence="12" key="1">
    <citation type="submission" date="2018-02" db="EMBL/GenBank/DDBJ databases">
        <authorList>
            <person name="Cohen D.B."/>
            <person name="Kent A.D."/>
        </authorList>
    </citation>
    <scope>NUCLEOTIDE SEQUENCE</scope>
</reference>
<dbReference type="InterPro" id="IPR003591">
    <property type="entry name" value="Leu-rich_rpt_typical-subtyp"/>
</dbReference>
<feature type="domain" description="Protein kinase" evidence="11">
    <location>
        <begin position="493"/>
        <end position="721"/>
    </location>
</feature>
<dbReference type="Gene3D" id="1.10.510.10">
    <property type="entry name" value="Transferase(Phosphotransferase) domain 1"/>
    <property type="match status" value="2"/>
</dbReference>
<dbReference type="InterPro" id="IPR025398">
    <property type="entry name" value="DUF4371"/>
</dbReference>
<organism evidence="12">
    <name type="scientific">Fagus sylvatica</name>
    <name type="common">Beechnut</name>
    <dbReference type="NCBI Taxonomy" id="28930"/>
    <lineage>
        <taxon>Eukaryota</taxon>
        <taxon>Viridiplantae</taxon>
        <taxon>Streptophyta</taxon>
        <taxon>Embryophyta</taxon>
        <taxon>Tracheophyta</taxon>
        <taxon>Spermatophyta</taxon>
        <taxon>Magnoliopsida</taxon>
        <taxon>eudicotyledons</taxon>
        <taxon>Gunneridae</taxon>
        <taxon>Pentapetalae</taxon>
        <taxon>rosids</taxon>
        <taxon>fabids</taxon>
        <taxon>Fagales</taxon>
        <taxon>Fagaceae</taxon>
        <taxon>Fagus</taxon>
    </lineage>
</organism>
<dbReference type="Pfam" id="PF05699">
    <property type="entry name" value="Dimer_Tnp_hAT"/>
    <property type="match status" value="1"/>
</dbReference>
<evidence type="ECO:0000256" key="8">
    <source>
        <dbReference type="ARBA" id="ARBA00023136"/>
    </source>
</evidence>
<dbReference type="SUPFAM" id="SSF56112">
    <property type="entry name" value="Protein kinase-like (PK-like)"/>
    <property type="match status" value="1"/>
</dbReference>
<dbReference type="InterPro" id="IPR008906">
    <property type="entry name" value="HATC_C_dom"/>
</dbReference>
<dbReference type="InterPro" id="IPR012337">
    <property type="entry name" value="RNaseH-like_sf"/>
</dbReference>
<evidence type="ECO:0000313" key="12">
    <source>
        <dbReference type="EMBL" id="SPC77792.1"/>
    </source>
</evidence>
<evidence type="ECO:0000256" key="2">
    <source>
        <dbReference type="ARBA" id="ARBA00009592"/>
    </source>
</evidence>
<proteinExistence type="inferred from homology"/>